<evidence type="ECO:0000256" key="1">
    <source>
        <dbReference type="ARBA" id="ARBA00004141"/>
    </source>
</evidence>
<dbReference type="InterPro" id="IPR022764">
    <property type="entry name" value="Peptidase_S54_rhomboid_dom"/>
</dbReference>
<organism evidence="9">
    <name type="scientific">uncultured marine group II/III euryarchaeote KM3_149_F06</name>
    <dbReference type="NCBI Taxonomy" id="1457885"/>
    <lineage>
        <taxon>Archaea</taxon>
        <taxon>Methanobacteriati</taxon>
        <taxon>Methanobacteriota</taxon>
        <taxon>environmental samples</taxon>
    </lineage>
</organism>
<keyword evidence="6 7" id="KW-0472">Membrane</keyword>
<dbReference type="EMBL" id="KF900623">
    <property type="protein sequence ID" value="AIF01519.1"/>
    <property type="molecule type" value="Genomic_DNA"/>
</dbReference>
<dbReference type="AlphaFoldDB" id="A0A075GD08"/>
<feature type="transmembrane region" description="Helical" evidence="7">
    <location>
        <begin position="80"/>
        <end position="99"/>
    </location>
</feature>
<comment type="subcellular location">
    <subcellularLocation>
        <location evidence="1">Membrane</location>
        <topology evidence="1">Multi-pass membrane protein</topology>
    </subcellularLocation>
</comment>
<name>A0A075GD08_9EURY</name>
<protein>
    <submittedName>
        <fullName evidence="9">Rhomboid family protein</fullName>
    </submittedName>
</protein>
<dbReference type="InterPro" id="IPR050925">
    <property type="entry name" value="Rhomboid_protease_S54"/>
</dbReference>
<feature type="transmembrane region" description="Helical" evidence="7">
    <location>
        <begin position="158"/>
        <end position="175"/>
    </location>
</feature>
<dbReference type="GO" id="GO:0016020">
    <property type="term" value="C:membrane"/>
    <property type="evidence" value="ECO:0007669"/>
    <property type="project" value="UniProtKB-SubCell"/>
</dbReference>
<evidence type="ECO:0000256" key="3">
    <source>
        <dbReference type="ARBA" id="ARBA00022692"/>
    </source>
</evidence>
<dbReference type="Gene3D" id="1.20.1540.10">
    <property type="entry name" value="Rhomboid-like"/>
    <property type="match status" value="1"/>
</dbReference>
<evidence type="ECO:0000256" key="4">
    <source>
        <dbReference type="ARBA" id="ARBA00022801"/>
    </source>
</evidence>
<keyword evidence="4" id="KW-0378">Hydrolase</keyword>
<dbReference type="PANTHER" id="PTHR43731">
    <property type="entry name" value="RHOMBOID PROTEASE"/>
    <property type="match status" value="1"/>
</dbReference>
<keyword evidence="5 7" id="KW-1133">Transmembrane helix</keyword>
<evidence type="ECO:0000256" key="2">
    <source>
        <dbReference type="ARBA" id="ARBA00009045"/>
    </source>
</evidence>
<evidence type="ECO:0000256" key="6">
    <source>
        <dbReference type="ARBA" id="ARBA00023136"/>
    </source>
</evidence>
<comment type="similarity">
    <text evidence="2">Belongs to the peptidase S54 family.</text>
</comment>
<evidence type="ECO:0000256" key="7">
    <source>
        <dbReference type="SAM" id="Phobius"/>
    </source>
</evidence>
<evidence type="ECO:0000256" key="5">
    <source>
        <dbReference type="ARBA" id="ARBA00022989"/>
    </source>
</evidence>
<dbReference type="PANTHER" id="PTHR43731:SF14">
    <property type="entry name" value="PRESENILIN-ASSOCIATED RHOMBOID-LIKE PROTEIN, MITOCHONDRIAL"/>
    <property type="match status" value="1"/>
</dbReference>
<evidence type="ECO:0000259" key="8">
    <source>
        <dbReference type="Pfam" id="PF01694"/>
    </source>
</evidence>
<dbReference type="InterPro" id="IPR035952">
    <property type="entry name" value="Rhomboid-like_sf"/>
</dbReference>
<dbReference type="Pfam" id="PF01694">
    <property type="entry name" value="Rhomboid"/>
    <property type="match status" value="1"/>
</dbReference>
<dbReference type="GO" id="GO:0004252">
    <property type="term" value="F:serine-type endopeptidase activity"/>
    <property type="evidence" value="ECO:0007669"/>
    <property type="project" value="InterPro"/>
</dbReference>
<keyword evidence="3 7" id="KW-0812">Transmembrane</keyword>
<dbReference type="SUPFAM" id="SSF144091">
    <property type="entry name" value="Rhomboid-like"/>
    <property type="match status" value="1"/>
</dbReference>
<accession>A0A075GD08</accession>
<feature type="transmembrane region" description="Helical" evidence="7">
    <location>
        <begin position="105"/>
        <end position="128"/>
    </location>
</feature>
<feature type="transmembrane region" description="Helical" evidence="7">
    <location>
        <begin position="41"/>
        <end position="68"/>
    </location>
</feature>
<proteinExistence type="inferred from homology"/>
<sequence>MKFKFYALKLSAIMIFIFLLQFVFSDFTNLFLLNQDSFSELWRFVTAIFLHGGFPHLLYNLFALALFGSILEKYIGSKKFLFVFFVTGIFANLISINYYDASLGASGAIFGIIGALVLIRPMLVVWAFGLPMPMFLAGALWAVGDVIGIFVPSNIANVAHLSGMFFGLVFGLIYRERVSTKNEKRLIIDESSMRKWEEVNLE</sequence>
<feature type="domain" description="Peptidase S54 rhomboid" evidence="8">
    <location>
        <begin position="40"/>
        <end position="176"/>
    </location>
</feature>
<evidence type="ECO:0000313" key="9">
    <source>
        <dbReference type="EMBL" id="AIF01519.1"/>
    </source>
</evidence>
<reference evidence="9" key="1">
    <citation type="journal article" date="2014" name="Genome Biol. Evol.">
        <title>Pangenome evidence for extensive interdomain horizontal transfer affecting lineage core and shell genes in uncultured planktonic thaumarchaeota and euryarchaeota.</title>
        <authorList>
            <person name="Deschamps P."/>
            <person name="Zivanovic Y."/>
            <person name="Moreira D."/>
            <person name="Rodriguez-Valera F."/>
            <person name="Lopez-Garcia P."/>
        </authorList>
    </citation>
    <scope>NUCLEOTIDE SEQUENCE</scope>
</reference>